<name>L8WD35_THACA</name>
<accession>L8WD35</accession>
<protein>
    <submittedName>
        <fullName evidence="1">Uncharacterized protein</fullName>
    </submittedName>
</protein>
<dbReference type="Proteomes" id="UP000011668">
    <property type="component" value="Unassembled WGS sequence"/>
</dbReference>
<dbReference type="HOGENOM" id="CLU_2759542_0_0_1"/>
<sequence>MVLLRLPRYGVHWFRLSLVSVSLTRVHCSGSTEDMFDPDTALDFQDKLMDTYGSVCRIKGPFGVSLRSPR</sequence>
<dbReference type="EMBL" id="AFRT01005057">
    <property type="protein sequence ID" value="ELU35865.1"/>
    <property type="molecule type" value="Genomic_DNA"/>
</dbReference>
<evidence type="ECO:0000313" key="2">
    <source>
        <dbReference type="Proteomes" id="UP000011668"/>
    </source>
</evidence>
<comment type="caution">
    <text evidence="1">The sequence shown here is derived from an EMBL/GenBank/DDBJ whole genome shotgun (WGS) entry which is preliminary data.</text>
</comment>
<proteinExistence type="predicted"/>
<keyword evidence="2" id="KW-1185">Reference proteome</keyword>
<organism evidence="1 2">
    <name type="scientific">Thanatephorus cucumeris (strain AG1-IA)</name>
    <name type="common">Rice sheath blight fungus</name>
    <name type="synonym">Rhizoctonia solani</name>
    <dbReference type="NCBI Taxonomy" id="983506"/>
    <lineage>
        <taxon>Eukaryota</taxon>
        <taxon>Fungi</taxon>
        <taxon>Dikarya</taxon>
        <taxon>Basidiomycota</taxon>
        <taxon>Agaricomycotina</taxon>
        <taxon>Agaricomycetes</taxon>
        <taxon>Cantharellales</taxon>
        <taxon>Ceratobasidiaceae</taxon>
        <taxon>Rhizoctonia</taxon>
        <taxon>Rhizoctonia solani AG-1</taxon>
    </lineage>
</organism>
<evidence type="ECO:0000313" key="1">
    <source>
        <dbReference type="EMBL" id="ELU35865.1"/>
    </source>
</evidence>
<gene>
    <name evidence="1" type="ORF">AG1IA_10105</name>
</gene>
<dbReference type="AlphaFoldDB" id="L8WD35"/>
<reference evidence="1 2" key="1">
    <citation type="journal article" date="2013" name="Nat. Commun.">
        <title>The evolution and pathogenic mechanisms of the rice sheath blight pathogen.</title>
        <authorList>
            <person name="Zheng A."/>
            <person name="Lin R."/>
            <person name="Xu L."/>
            <person name="Qin P."/>
            <person name="Tang C."/>
            <person name="Ai P."/>
            <person name="Zhang D."/>
            <person name="Liu Y."/>
            <person name="Sun Z."/>
            <person name="Feng H."/>
            <person name="Wang Y."/>
            <person name="Chen Y."/>
            <person name="Liang X."/>
            <person name="Fu R."/>
            <person name="Li Q."/>
            <person name="Zhang J."/>
            <person name="Yu X."/>
            <person name="Xie Z."/>
            <person name="Ding L."/>
            <person name="Guan P."/>
            <person name="Tang J."/>
            <person name="Liang Y."/>
            <person name="Wang S."/>
            <person name="Deng Q."/>
            <person name="Li S."/>
            <person name="Zhu J."/>
            <person name="Wang L."/>
            <person name="Liu H."/>
            <person name="Li P."/>
        </authorList>
    </citation>
    <scope>NUCLEOTIDE SEQUENCE [LARGE SCALE GENOMIC DNA]</scope>
    <source>
        <strain evidence="2">AG-1 IA</strain>
    </source>
</reference>